<evidence type="ECO:0000259" key="9">
    <source>
        <dbReference type="PROSITE" id="PS50929"/>
    </source>
</evidence>
<keyword evidence="3" id="KW-0547">Nucleotide-binding</keyword>
<dbReference type="Gene3D" id="3.40.50.300">
    <property type="entry name" value="P-loop containing nucleotide triphosphate hydrolases"/>
    <property type="match status" value="1"/>
</dbReference>
<dbReference type="InterPro" id="IPR036640">
    <property type="entry name" value="ABC1_TM_sf"/>
</dbReference>
<dbReference type="InterPro" id="IPR003439">
    <property type="entry name" value="ABC_transporter-like_ATP-bd"/>
</dbReference>
<dbReference type="SMART" id="SM00382">
    <property type="entry name" value="AAA"/>
    <property type="match status" value="1"/>
</dbReference>
<dbReference type="PANTHER" id="PTHR24221:SF248">
    <property type="entry name" value="ABC TRANSPORTER TRANSMEMBRANE REGION"/>
    <property type="match status" value="1"/>
</dbReference>
<feature type="transmembrane region" description="Helical" evidence="7">
    <location>
        <begin position="200"/>
        <end position="220"/>
    </location>
</feature>
<accession>A0ABQ5U581</accession>
<feature type="domain" description="ABC transmembrane type-1" evidence="9">
    <location>
        <begin position="166"/>
        <end position="445"/>
    </location>
</feature>
<dbReference type="GO" id="GO:0005524">
    <property type="term" value="F:ATP binding"/>
    <property type="evidence" value="ECO:0007669"/>
    <property type="project" value="UniProtKB-KW"/>
</dbReference>
<evidence type="ECO:0000313" key="10">
    <source>
        <dbReference type="EMBL" id="GLQ06883.1"/>
    </source>
</evidence>
<dbReference type="SUPFAM" id="SSF90123">
    <property type="entry name" value="ABC transporter transmembrane region"/>
    <property type="match status" value="1"/>
</dbReference>
<dbReference type="PANTHER" id="PTHR24221">
    <property type="entry name" value="ATP-BINDING CASSETTE SUB-FAMILY B"/>
    <property type="match status" value="1"/>
</dbReference>
<feature type="transmembrane region" description="Helical" evidence="7">
    <location>
        <begin position="273"/>
        <end position="297"/>
    </location>
</feature>
<dbReference type="RefSeq" id="WP_169560983.1">
    <property type="nucleotide sequence ID" value="NZ_BSNF01000008.1"/>
</dbReference>
<evidence type="ECO:0000256" key="2">
    <source>
        <dbReference type="ARBA" id="ARBA00022692"/>
    </source>
</evidence>
<dbReference type="InterPro" id="IPR003593">
    <property type="entry name" value="AAA+_ATPase"/>
</dbReference>
<evidence type="ECO:0000256" key="5">
    <source>
        <dbReference type="ARBA" id="ARBA00022989"/>
    </source>
</evidence>
<keyword evidence="4 10" id="KW-0067">ATP-binding</keyword>
<dbReference type="PROSITE" id="PS50929">
    <property type="entry name" value="ABC_TM1F"/>
    <property type="match status" value="1"/>
</dbReference>
<proteinExistence type="predicted"/>
<comment type="subcellular location">
    <subcellularLocation>
        <location evidence="1">Cell membrane</location>
        <topology evidence="1">Multi-pass membrane protein</topology>
    </subcellularLocation>
</comment>
<protein>
    <submittedName>
        <fullName evidence="10">ABC transporter ATP-binding protein/permease</fullName>
    </submittedName>
</protein>
<evidence type="ECO:0000256" key="6">
    <source>
        <dbReference type="ARBA" id="ARBA00023136"/>
    </source>
</evidence>
<dbReference type="SUPFAM" id="SSF52540">
    <property type="entry name" value="P-loop containing nucleoside triphosphate hydrolases"/>
    <property type="match status" value="1"/>
</dbReference>
<dbReference type="InterPro" id="IPR011527">
    <property type="entry name" value="ABC1_TM_dom"/>
</dbReference>
<evidence type="ECO:0000259" key="8">
    <source>
        <dbReference type="PROSITE" id="PS50893"/>
    </source>
</evidence>
<reference evidence="10" key="2">
    <citation type="submission" date="2023-01" db="EMBL/GenBank/DDBJ databases">
        <title>Draft genome sequence of Sneathiella chinensis strain NBRC 103408.</title>
        <authorList>
            <person name="Sun Q."/>
            <person name="Mori K."/>
        </authorList>
    </citation>
    <scope>NUCLEOTIDE SEQUENCE</scope>
    <source>
        <strain evidence="10">NBRC 103408</strain>
    </source>
</reference>
<dbReference type="PROSITE" id="PS50893">
    <property type="entry name" value="ABC_TRANSPORTER_2"/>
    <property type="match status" value="1"/>
</dbReference>
<comment type="caution">
    <text evidence="10">The sequence shown here is derived from an EMBL/GenBank/DDBJ whole genome shotgun (WGS) entry which is preliminary data.</text>
</comment>
<keyword evidence="6 7" id="KW-0472">Membrane</keyword>
<dbReference type="Proteomes" id="UP001161409">
    <property type="component" value="Unassembled WGS sequence"/>
</dbReference>
<dbReference type="Gene3D" id="1.20.1560.10">
    <property type="entry name" value="ABC transporter type 1, transmembrane domain"/>
    <property type="match status" value="1"/>
</dbReference>
<evidence type="ECO:0000313" key="11">
    <source>
        <dbReference type="Proteomes" id="UP001161409"/>
    </source>
</evidence>
<dbReference type="CDD" id="cd18566">
    <property type="entry name" value="ABC_6TM_PrtD_LapB_HlyB_like"/>
    <property type="match status" value="1"/>
</dbReference>
<evidence type="ECO:0000256" key="7">
    <source>
        <dbReference type="SAM" id="Phobius"/>
    </source>
</evidence>
<dbReference type="Pfam" id="PF00664">
    <property type="entry name" value="ABC_membrane"/>
    <property type="match status" value="1"/>
</dbReference>
<feature type="transmembrane region" description="Helical" evidence="7">
    <location>
        <begin position="166"/>
        <end position="188"/>
    </location>
</feature>
<keyword evidence="2 7" id="KW-0812">Transmembrane</keyword>
<feature type="transmembrane region" description="Helical" evidence="7">
    <location>
        <begin position="388"/>
        <end position="410"/>
    </location>
</feature>
<evidence type="ECO:0000256" key="4">
    <source>
        <dbReference type="ARBA" id="ARBA00022840"/>
    </source>
</evidence>
<dbReference type="InterPro" id="IPR027417">
    <property type="entry name" value="P-loop_NTPase"/>
</dbReference>
<dbReference type="InterPro" id="IPR039421">
    <property type="entry name" value="Type_1_exporter"/>
</dbReference>
<dbReference type="Gene3D" id="3.90.70.10">
    <property type="entry name" value="Cysteine proteinases"/>
    <property type="match status" value="1"/>
</dbReference>
<sequence>MTFLSAIKGNPADNNWGRETRYAACLSPLLEALGWRGNPEQVVEAMPHFKTTMDLVDLRSTLANLHFQSSARKTRLKDIDPRLLPCLFDGPGGTVMVVVSGDENGYRIFDSARQTYRTLDNRSELGQTGQAFFFRPVPRDKIGQWNSGKEWFQAVLGRFKVFFKRILIMTFLLNLLALATPLFIMAVYDLAINAGSFDTLSYLLAGVGLALLCDLFLRYVRARTLAHISARLDYIVGSTALQKILSLSVAQTERTTLGSKLARFREFDMIRDFFSGPMALAFLELPFIFIFLLAIWIIGGPLALVPAGMLVLYGVTAFLILPRIREYTTDDLASTASKGSFITECFNNMRTIKQLGAEEIWLDRYRDISAGQALSGMRNNMIAAGTQTFAHVIMIAAGVMTLTFGILQVLDNQMTVGALVACMALVWRLLAPIQTLFLALTRLNQIGISVKRLNQLFTLPSEHNPYASSMLKSFQGHIRFSRVSFRYSPDQDPAVMGLNFEIRPGEVVAFAGANSSGKSTVAKLLAGLYQPQIGRISIDDVDIRQIDPLDLRKAIGYMPQYTELFHGTIRQNLLLANSVASEEQIREVCDLANLTADIDQLPDKLDTRIGDQALRQLPAGFQQRLNMARTFLTDAKIMIFDEPGNTLDEEGDRAFLAAIEKMRGKATILMITHRPSHMRAADRVVLMNKGTIQTIGPGASVIPLIYKGA</sequence>
<gene>
    <name evidence="10" type="ORF">GCM10007924_21040</name>
</gene>
<evidence type="ECO:0000256" key="3">
    <source>
        <dbReference type="ARBA" id="ARBA00022741"/>
    </source>
</evidence>
<organism evidence="10 11">
    <name type="scientific">Sneathiella chinensis</name>
    <dbReference type="NCBI Taxonomy" id="349750"/>
    <lineage>
        <taxon>Bacteria</taxon>
        <taxon>Pseudomonadati</taxon>
        <taxon>Pseudomonadota</taxon>
        <taxon>Alphaproteobacteria</taxon>
        <taxon>Sneathiellales</taxon>
        <taxon>Sneathiellaceae</taxon>
        <taxon>Sneathiella</taxon>
    </lineage>
</organism>
<evidence type="ECO:0000256" key="1">
    <source>
        <dbReference type="ARBA" id="ARBA00004651"/>
    </source>
</evidence>
<dbReference type="EMBL" id="BSNF01000008">
    <property type="protein sequence ID" value="GLQ06883.1"/>
    <property type="molecule type" value="Genomic_DNA"/>
</dbReference>
<reference evidence="10" key="1">
    <citation type="journal article" date="2014" name="Int. J. Syst. Evol. Microbiol.">
        <title>Complete genome of a new Firmicutes species belonging to the dominant human colonic microbiota ('Ruminococcus bicirculans') reveals two chromosomes and a selective capacity to utilize plant glucans.</title>
        <authorList>
            <consortium name="NISC Comparative Sequencing Program"/>
            <person name="Wegmann U."/>
            <person name="Louis P."/>
            <person name="Goesmann A."/>
            <person name="Henrissat B."/>
            <person name="Duncan S.H."/>
            <person name="Flint H.J."/>
        </authorList>
    </citation>
    <scope>NUCLEOTIDE SEQUENCE</scope>
    <source>
        <strain evidence="10">NBRC 103408</strain>
    </source>
</reference>
<keyword evidence="5 7" id="KW-1133">Transmembrane helix</keyword>
<feature type="domain" description="ABC transporter" evidence="8">
    <location>
        <begin position="478"/>
        <end position="708"/>
    </location>
</feature>
<keyword evidence="11" id="KW-1185">Reference proteome</keyword>
<name>A0ABQ5U581_9PROT</name>
<dbReference type="Pfam" id="PF00005">
    <property type="entry name" value="ABC_tran"/>
    <property type="match status" value="1"/>
</dbReference>
<feature type="transmembrane region" description="Helical" evidence="7">
    <location>
        <begin position="303"/>
        <end position="321"/>
    </location>
</feature>